<feature type="region of interest" description="Disordered" evidence="1">
    <location>
        <begin position="2008"/>
        <end position="2034"/>
    </location>
</feature>
<sequence>MALSDSSLPVFECFSSIPRVKSLAWGHCCDASSQLEVPAFSEFLVLSSDDSITVHAFCHSDKSAVTVNCDTEELHGEWKEWFPTKCSLPEDGESGARNRFRSFLTTISASVCNGKYQARFPLKSSLPHSAVVVSFSIYDITLSFLKFWLSSCAMKTRMETDSGSPEDLPSHVPVAEASCSCQWECLKVLPSSSGYLTGLVLTPNESVNCEVHQHNAKNILVAILELNHWGIQWNFVVDLQTAYDDVEPNPQWVDFQLSDIFLASLNAVGFVAIWNAKTGHPISSFSVLDRCRIDLEMPSATVTNVGESTCVGNVVGRMFKRLVLAPHSPLVAAVDEAGVVYVFYADDILNFKANAHEKFDQPSINHYGNNFAAWETAGHEIGSQTFCSHQPIRQGSLNPDKMVYDFSDRDNAGVVRARKRRKYCKCNENQVDSWPSGFSTTSQMKDVVTYPSTMADSAHVRRVVLPPCRSQENVISLSPFGLTRIFRSCNAEGNKHVKIIHTKLLMASCSLDERDIDAGFLDRSLPYQKDFSFAGESAVCSFQGYLYLVSQDNLSVVLPSVSVSSFSSRIDATQFWQPGFSGGSACNALNLLSVNRLRTRLEAWQIEVLDKALLYEGPSLADRLCWENGWDMKISRLRWVQLSLHYTNINDLEQSLNMLAEVDLAEEDMPANSVKLHEMAFLLGVIRSIQGRITAKNQNSVRMQGDDKNSLKIGKEVLQNDSPSPVVVVDGGSPGHATGFYMPANSVKLHEMAFLLGVIRSIQGRITAKNQNSVRMQGDDKNSLKIGKEVLQNDSPSPVVVVDGVSPGLSAGLDAPDRQGSASTAFEFVPGSNRLLALTPVESSLTTNDIDTDQRTTQVGRPVTQGNIKDMMNRWEMNKFDLKTIVGEALQSGRLPLAVLQLQLLRQRESCSGDDFDDVFSEVHEIGRSIVYDLLMKGESGLAVATLERLGDDIESDLRQLMQGTVRRSLRLQIAEEMKQRGYLRSNEWKMLETLALIERFYPSSSFWDTYLGRENVIHDAVNIVTLPGEDKPVLALHIRNHPAIECGDVDGAVLGSWVNVNDYADLKEFSQSNLSDGYWVCAAVWSDAWDQRTVDRIILDQPCHISAQSDLPWESQFEYFVAHDDVGEVCKLLDMIPDSVLLEGILSINVDNSRAGYSIVSDVSVPDYKMYICDSEELEPVCMEVPHVKIFRSLSNHESTSWMRMLMQEQLAKKHIFMKEYWQSTTEIIPLLARAGILTNTAKIGPKKEASMPLIASEMPDDERHQACERALHKLVIRFCVQYDSPYLLDLYLDNCNLILGEDSIPLLKEAAGDCKWAQWLLFSRVKGYEYEASFSNARWNLSLKMVNHGNLTAIEIDEILYTVDDMAERIGEMSALATLMYASPPIQKSICTGSVNRNRGLSSQCTLENLGHCLQQFPTLWKTLRSTCFGQDGYGCLNYSPTNVSGKSAMSDYLCWRYSIFSSAGGDTSLLQMLPCWFPKSIRRLIQLFEQGPFGMQLLSSAPSSEELFTHGVTDYIYNTTGYSETNALSLEASIQKSVEEELYSSLEEKDLRVEHHLHRGRALAAFRHLLGKRASQLKSANARQVISTQSDVQADVQLILAPLSQTERSVLLLVAPLAITNFEDSTLVASCTFLLELCGMCTNMLRLDIAALQRISSYYNSAQQNKQSELSSPRSSGLHVLSHGADIAPALARALAEDYVQSDHLQILEQKQTSRGPKREQPSQPLIAILEHLERASLPLLDEGRTCGFWLLSGIGDASLYRSQQNEASQHWNLVTEFCLAHHLPLSTKYLALLANDNDWVLTHFLFVLWVGFLTEAQRAGFPIEVVIGVASKEIKDSRLRTHILTVLKNTLSNRRKSSSNIPSGSRDPSFLSVDGDNPMELFCILAVCEKQKNPGEALLNKAKQMQWSLLALIASCFPDVTLLSCLSFWLEITAARELSLIKVDGISSKVAKNVGSAVEVTNKLPSVSRNVEYRYNRKNPKRRRFLEASPDSFKSGFSLDIASGPNGTATSNPSDIDAQQERRKPTSEETEIPVDIDERLASLSSIVAVLCEQQLFLPLLRSFDLFLPSCSLLPFIRSLQVTNKLPSVSRNVEYRYNRKNPKRRRFLEASPDSFKSGFSLDIASGPNGTATSNPSDIDAQQERRKPTSEETEIPVDIDERLASLSSIVAVLCEQQLFLPLLRSFDLFLPSCSLLPFIRSLQAFCQMRLSEASAHLTSFSARIKDEASQSNSFKEASSITGWVVATAVKAADAVLSTCPSLYEKRCLLQLLAAVDFADGGSSSAYFGRSYWKINLAEPSLCKDGDIYKWNDSMDDASLLAALEKDGRWEDARTWARQLESSGIAWESTFDHVTESQAEAMVAEWKEFLWDIPQERAALWGHCQSLFMRYSLPPLQAGLFFLKPAAALGQEIPARELHEILLLSLQWLTGTITKSSPVYPLHLLREIETRVWLLAVESETHSKADGESSVVSQSPAIGNSTSIIEQTADVITKIDSSMSLPSMKAAERNGMRDNNLSHHQHLQLFEYNSEATTTNNARAKRRGKTNLPLRRGVTDNVESSTNDSDDNSKVFFRSKIGEQARNLLSEEEFAKMEASLSGWEQHVRPADMEKAVLSLLEFGQITAAKQLQQKLSPSYVPEELVLVDVALRVANNGGDGEINLLSFDTEALSILQSLQIASGSNMIDPSQAMEKLAVKCGEGRGRALIRRIIAVVQTAKILGLPFSEAFEKQPIELLQLLSLKAQDSFDEAKFLVETHIMPASSIARILADSFLKGLLAAHRGGYLDSQKEEGPAPLLWRSSDFLKWAKLCPSEPEIGHALMRLVMTGHEVPHACEADVLEGIEVLIMQPDRLVSAAGACNFGGDGAQRQVKEVELLILSHHFYMSSSCLDGVDVLVTFAANRVDSYVSEGDFSCLARLITGVSNFHSLSFILSILIENGQLELLLQKYSSTDTATVAPASVRGFRLAVITSLKHFNPNDDEALSLVYKHFDMKHEAASLLESRAEQYMESWLDRHDKERRNDELLKAMHNLVQTAEILSTIDAGQRTHRACARASLLSLQIRIPDLVWIGLTETNARRIFVDQSRFQEALIVAEAYSINQPMEWAPVFWNQMLKPDLIELFVAEFVLVLPLHPPMLVELARFYRAEVAARGDQSHFSVWLSPGGLPAEWGKHLGRSFRSLLRRTRDMRLRLQLATLATGFSDVLEGCNAVLDKVPENAGPLILRKGHGGAYLPLM</sequence>
<feature type="compositionally biased region" description="Polar residues" evidence="1">
    <location>
        <begin position="2130"/>
        <end position="2139"/>
    </location>
</feature>
<dbReference type="InterPro" id="IPR028107">
    <property type="entry name" value="Spatacsin_C_dom"/>
</dbReference>
<name>N1QYW8_AEGTA</name>
<organism evidence="3">
    <name type="scientific">Aegilops tauschii</name>
    <name type="common">Tausch's goatgrass</name>
    <name type="synonym">Aegilops squarrosa</name>
    <dbReference type="NCBI Taxonomy" id="37682"/>
    <lineage>
        <taxon>Eukaryota</taxon>
        <taxon>Viridiplantae</taxon>
        <taxon>Streptophyta</taxon>
        <taxon>Embryophyta</taxon>
        <taxon>Tracheophyta</taxon>
        <taxon>Spermatophyta</taxon>
        <taxon>Magnoliopsida</taxon>
        <taxon>Liliopsida</taxon>
        <taxon>Poales</taxon>
        <taxon>Poaceae</taxon>
        <taxon>BOP clade</taxon>
        <taxon>Pooideae</taxon>
        <taxon>Triticodae</taxon>
        <taxon>Triticeae</taxon>
        <taxon>Triticinae</taxon>
        <taxon>Aegilops</taxon>
    </lineage>
</organism>
<accession>N1QYW8</accession>
<evidence type="ECO:0000256" key="1">
    <source>
        <dbReference type="SAM" id="MobiDB-lite"/>
    </source>
</evidence>
<dbReference type="PANTHER" id="PTHR13650:SF0">
    <property type="entry name" value="SPATACSIN"/>
    <property type="match status" value="1"/>
</dbReference>
<feature type="compositionally biased region" description="Polar residues" evidence="1">
    <location>
        <begin position="2009"/>
        <end position="2018"/>
    </location>
</feature>
<dbReference type="Pfam" id="PF14649">
    <property type="entry name" value="Spatacsin_C"/>
    <property type="match status" value="1"/>
</dbReference>
<protein>
    <recommendedName>
        <fullName evidence="2">Spatacsin C-terminal domain-containing protein</fullName>
    </recommendedName>
</protein>
<feature type="region of interest" description="Disordered" evidence="1">
    <location>
        <begin position="2129"/>
        <end position="2155"/>
    </location>
</feature>
<feature type="domain" description="Spatacsin C-terminal" evidence="2">
    <location>
        <begin position="2816"/>
        <end position="3144"/>
    </location>
</feature>
<reference evidence="3" key="1">
    <citation type="submission" date="2015-06" db="UniProtKB">
        <authorList>
            <consortium name="EnsemblPlants"/>
        </authorList>
    </citation>
    <scope>IDENTIFICATION</scope>
</reference>
<dbReference type="InterPro" id="IPR028103">
    <property type="entry name" value="Spatacsin"/>
</dbReference>
<dbReference type="EnsemblPlants" id="EMT15990">
    <property type="protein sequence ID" value="EMT15990"/>
    <property type="gene ID" value="F775_01380"/>
</dbReference>
<evidence type="ECO:0000259" key="2">
    <source>
        <dbReference type="Pfam" id="PF14649"/>
    </source>
</evidence>
<dbReference type="GO" id="GO:0005737">
    <property type="term" value="C:cytoplasm"/>
    <property type="evidence" value="ECO:0007669"/>
    <property type="project" value="TreeGrafter"/>
</dbReference>
<dbReference type="PANTHER" id="PTHR13650">
    <property type="entry name" value="SPATACSIN"/>
    <property type="match status" value="1"/>
</dbReference>
<proteinExistence type="predicted"/>
<evidence type="ECO:0000313" key="3">
    <source>
        <dbReference type="EnsemblPlants" id="EMT15990"/>
    </source>
</evidence>